<dbReference type="SUPFAM" id="SSF46785">
    <property type="entry name" value="Winged helix' DNA-binding domain"/>
    <property type="match status" value="1"/>
</dbReference>
<sequence length="296" mass="32346">MNVAHLELLRELSVRGSLAAVAAATNRTPSAVSQQLRTAERELGVALVERVGRGLRLTAEGRLLADSADEVTDLLAQVRARLEQRVGEPRGRVRIGTLPSAGTALLPPLLHRLRGTEIELDLDDFDLAEADYAARTLDADVVIAHSLTGRFPPGVDGLTCRVLAREPIDVALPSGHPLAEHERLRPADLRGTTWIGVPVGYPFDTILQAVERANGEHLERWVRLRDNRMIESLVREGAGLALLPRFTTPAGRGLVTRPLAGVRSARTVSALCRRDRYARLVVRRVVDELVAIGREL</sequence>
<dbReference type="AlphaFoldDB" id="A0A6J4NNP2"/>
<organism evidence="6">
    <name type="scientific">uncultured Nocardioides sp</name>
    <dbReference type="NCBI Taxonomy" id="198441"/>
    <lineage>
        <taxon>Bacteria</taxon>
        <taxon>Bacillati</taxon>
        <taxon>Actinomycetota</taxon>
        <taxon>Actinomycetes</taxon>
        <taxon>Propionibacteriales</taxon>
        <taxon>Nocardioidaceae</taxon>
        <taxon>Nocardioides</taxon>
        <taxon>environmental samples</taxon>
    </lineage>
</organism>
<dbReference type="GO" id="GO:0003677">
    <property type="term" value="F:DNA binding"/>
    <property type="evidence" value="ECO:0007669"/>
    <property type="project" value="UniProtKB-KW"/>
</dbReference>
<dbReference type="GO" id="GO:0032993">
    <property type="term" value="C:protein-DNA complex"/>
    <property type="evidence" value="ECO:0007669"/>
    <property type="project" value="TreeGrafter"/>
</dbReference>
<keyword evidence="3" id="KW-0238">DNA-binding</keyword>
<dbReference type="InterPro" id="IPR036390">
    <property type="entry name" value="WH_DNA-bd_sf"/>
</dbReference>
<dbReference type="InterPro" id="IPR000847">
    <property type="entry name" value="LysR_HTH_N"/>
</dbReference>
<dbReference type="Pfam" id="PF00126">
    <property type="entry name" value="HTH_1"/>
    <property type="match status" value="1"/>
</dbReference>
<dbReference type="Gene3D" id="1.10.10.10">
    <property type="entry name" value="Winged helix-like DNA-binding domain superfamily/Winged helix DNA-binding domain"/>
    <property type="match status" value="1"/>
</dbReference>
<keyword evidence="2" id="KW-0805">Transcription regulation</keyword>
<reference evidence="6" key="1">
    <citation type="submission" date="2020-02" db="EMBL/GenBank/DDBJ databases">
        <authorList>
            <person name="Meier V. D."/>
        </authorList>
    </citation>
    <scope>NUCLEOTIDE SEQUENCE</scope>
    <source>
        <strain evidence="6">AVDCRST_MAG32</strain>
    </source>
</reference>
<dbReference type="CDD" id="cd05466">
    <property type="entry name" value="PBP2_LTTR_substrate"/>
    <property type="match status" value="1"/>
</dbReference>
<evidence type="ECO:0000256" key="3">
    <source>
        <dbReference type="ARBA" id="ARBA00023125"/>
    </source>
</evidence>
<dbReference type="InterPro" id="IPR036388">
    <property type="entry name" value="WH-like_DNA-bd_sf"/>
</dbReference>
<feature type="domain" description="HTH lysR-type" evidence="5">
    <location>
        <begin position="1"/>
        <end position="58"/>
    </location>
</feature>
<comment type="similarity">
    <text evidence="1">Belongs to the LysR transcriptional regulatory family.</text>
</comment>
<dbReference type="SUPFAM" id="SSF53850">
    <property type="entry name" value="Periplasmic binding protein-like II"/>
    <property type="match status" value="1"/>
</dbReference>
<evidence type="ECO:0000256" key="2">
    <source>
        <dbReference type="ARBA" id="ARBA00023015"/>
    </source>
</evidence>
<dbReference type="PANTHER" id="PTHR30346:SF29">
    <property type="entry name" value="LYSR SUBSTRATE-BINDING"/>
    <property type="match status" value="1"/>
</dbReference>
<dbReference type="Gene3D" id="3.40.190.10">
    <property type="entry name" value="Periplasmic binding protein-like II"/>
    <property type="match status" value="2"/>
</dbReference>
<keyword evidence="4" id="KW-0804">Transcription</keyword>
<evidence type="ECO:0000313" key="6">
    <source>
        <dbReference type="EMBL" id="CAA9393031.1"/>
    </source>
</evidence>
<dbReference type="Pfam" id="PF03466">
    <property type="entry name" value="LysR_substrate"/>
    <property type="match status" value="1"/>
</dbReference>
<proteinExistence type="inferred from homology"/>
<accession>A0A6J4NNP2</accession>
<dbReference type="PROSITE" id="PS50931">
    <property type="entry name" value="HTH_LYSR"/>
    <property type="match status" value="1"/>
</dbReference>
<name>A0A6J4NNP2_9ACTN</name>
<dbReference type="EMBL" id="CADCUM010000097">
    <property type="protein sequence ID" value="CAA9393031.1"/>
    <property type="molecule type" value="Genomic_DNA"/>
</dbReference>
<protein>
    <submittedName>
        <fullName evidence="6">Transcriptional regulator, LysR family</fullName>
    </submittedName>
</protein>
<evidence type="ECO:0000256" key="4">
    <source>
        <dbReference type="ARBA" id="ARBA00023163"/>
    </source>
</evidence>
<evidence type="ECO:0000259" key="5">
    <source>
        <dbReference type="PROSITE" id="PS50931"/>
    </source>
</evidence>
<dbReference type="InterPro" id="IPR005119">
    <property type="entry name" value="LysR_subst-bd"/>
</dbReference>
<gene>
    <name evidence="6" type="ORF">AVDCRST_MAG32-2464</name>
</gene>
<dbReference type="GO" id="GO:0003700">
    <property type="term" value="F:DNA-binding transcription factor activity"/>
    <property type="evidence" value="ECO:0007669"/>
    <property type="project" value="InterPro"/>
</dbReference>
<dbReference type="PANTHER" id="PTHR30346">
    <property type="entry name" value="TRANSCRIPTIONAL DUAL REGULATOR HCAR-RELATED"/>
    <property type="match status" value="1"/>
</dbReference>
<evidence type="ECO:0000256" key="1">
    <source>
        <dbReference type="ARBA" id="ARBA00009437"/>
    </source>
</evidence>